<evidence type="ECO:0000256" key="4">
    <source>
        <dbReference type="SAM" id="SignalP"/>
    </source>
</evidence>
<dbReference type="AlphaFoldDB" id="A0A9D1N5C3"/>
<dbReference type="InterPro" id="IPR005950">
    <property type="entry name" value="ModA"/>
</dbReference>
<organism evidence="6 7">
    <name type="scientific">Candidatus Allocopromorpha excrementipullorum</name>
    <dbReference type="NCBI Taxonomy" id="2840743"/>
    <lineage>
        <taxon>Bacteria</taxon>
        <taxon>Bacillati</taxon>
        <taxon>Bacillota</taxon>
        <taxon>Clostridia</taxon>
        <taxon>Eubacteriales</taxon>
        <taxon>Eubacteriaceae</taxon>
        <taxon>Eubacteriaceae incertae sedis</taxon>
        <taxon>Candidatus Allocopromorpha</taxon>
    </lineage>
</organism>
<dbReference type="GO" id="GO:0015689">
    <property type="term" value="P:molybdate ion transport"/>
    <property type="evidence" value="ECO:0007669"/>
    <property type="project" value="InterPro"/>
</dbReference>
<comment type="similarity">
    <text evidence="1">Belongs to the bacterial solute-binding protein ModA family.</text>
</comment>
<proteinExistence type="inferred from homology"/>
<dbReference type="GO" id="GO:0046872">
    <property type="term" value="F:metal ion binding"/>
    <property type="evidence" value="ECO:0007669"/>
    <property type="project" value="UniProtKB-KW"/>
</dbReference>
<evidence type="ECO:0000256" key="1">
    <source>
        <dbReference type="ARBA" id="ARBA00009175"/>
    </source>
</evidence>
<evidence type="ECO:0000313" key="6">
    <source>
        <dbReference type="EMBL" id="HIU95150.1"/>
    </source>
</evidence>
<evidence type="ECO:0000256" key="2">
    <source>
        <dbReference type="ARBA" id="ARBA00022723"/>
    </source>
</evidence>
<dbReference type="SUPFAM" id="SSF53850">
    <property type="entry name" value="Periplasmic binding protein-like II"/>
    <property type="match status" value="1"/>
</dbReference>
<keyword evidence="2" id="KW-0479">Metal-binding</keyword>
<dbReference type="Pfam" id="PF13531">
    <property type="entry name" value="SBP_bac_11"/>
    <property type="match status" value="1"/>
</dbReference>
<keyword evidence="3 4" id="KW-0732">Signal</keyword>
<dbReference type="Gene3D" id="3.40.190.10">
    <property type="entry name" value="Periplasmic binding protein-like II"/>
    <property type="match status" value="2"/>
</dbReference>
<dbReference type="PROSITE" id="PS51257">
    <property type="entry name" value="PROKAR_LIPOPROTEIN"/>
    <property type="match status" value="1"/>
</dbReference>
<dbReference type="SMART" id="SM00062">
    <property type="entry name" value="PBPb"/>
    <property type="match status" value="1"/>
</dbReference>
<evidence type="ECO:0000313" key="7">
    <source>
        <dbReference type="Proteomes" id="UP000824130"/>
    </source>
</evidence>
<protein>
    <submittedName>
        <fullName evidence="6">Molybdate ABC transporter substrate-binding protein</fullName>
    </submittedName>
</protein>
<dbReference type="PIRSF" id="PIRSF004846">
    <property type="entry name" value="ModA"/>
    <property type="match status" value="1"/>
</dbReference>
<dbReference type="PANTHER" id="PTHR30632">
    <property type="entry name" value="MOLYBDATE-BINDING PERIPLASMIC PROTEIN"/>
    <property type="match status" value="1"/>
</dbReference>
<feature type="chain" id="PRO_5038975232" evidence="4">
    <location>
        <begin position="23"/>
        <end position="262"/>
    </location>
</feature>
<reference evidence="6" key="2">
    <citation type="journal article" date="2021" name="PeerJ">
        <title>Extensive microbial diversity within the chicken gut microbiome revealed by metagenomics and culture.</title>
        <authorList>
            <person name="Gilroy R."/>
            <person name="Ravi A."/>
            <person name="Getino M."/>
            <person name="Pursley I."/>
            <person name="Horton D.L."/>
            <person name="Alikhan N.F."/>
            <person name="Baker D."/>
            <person name="Gharbi K."/>
            <person name="Hall N."/>
            <person name="Watson M."/>
            <person name="Adriaenssens E.M."/>
            <person name="Foster-Nyarko E."/>
            <person name="Jarju S."/>
            <person name="Secka A."/>
            <person name="Antonio M."/>
            <person name="Oren A."/>
            <person name="Chaudhuri R.R."/>
            <person name="La Ragione R."/>
            <person name="Hildebrand F."/>
            <person name="Pallen M.J."/>
        </authorList>
    </citation>
    <scope>NUCLEOTIDE SEQUENCE</scope>
    <source>
        <strain evidence="6">ChiSjej4B22-8349</strain>
    </source>
</reference>
<dbReference type="EMBL" id="DVOB01000007">
    <property type="protein sequence ID" value="HIU95150.1"/>
    <property type="molecule type" value="Genomic_DNA"/>
</dbReference>
<gene>
    <name evidence="6" type="primary">modA</name>
    <name evidence="6" type="ORF">IAD25_00370</name>
</gene>
<name>A0A9D1N5C3_9FIRM</name>
<accession>A0A9D1N5C3</accession>
<dbReference type="GO" id="GO:0030973">
    <property type="term" value="F:molybdate ion binding"/>
    <property type="evidence" value="ECO:0007669"/>
    <property type="project" value="TreeGrafter"/>
</dbReference>
<dbReference type="PANTHER" id="PTHR30632:SF0">
    <property type="entry name" value="SULFATE-BINDING PROTEIN"/>
    <property type="match status" value="1"/>
</dbReference>
<evidence type="ECO:0000259" key="5">
    <source>
        <dbReference type="SMART" id="SM00062"/>
    </source>
</evidence>
<dbReference type="InterPro" id="IPR050682">
    <property type="entry name" value="ModA/WtpA"/>
</dbReference>
<evidence type="ECO:0000256" key="3">
    <source>
        <dbReference type="ARBA" id="ARBA00022729"/>
    </source>
</evidence>
<feature type="domain" description="Solute-binding protein family 3/N-terminal" evidence="5">
    <location>
        <begin position="44"/>
        <end position="258"/>
    </location>
</feature>
<reference evidence="6" key="1">
    <citation type="submission" date="2020-10" db="EMBL/GenBank/DDBJ databases">
        <authorList>
            <person name="Gilroy R."/>
        </authorList>
    </citation>
    <scope>NUCLEOTIDE SEQUENCE</scope>
    <source>
        <strain evidence="6">ChiSjej4B22-8349</strain>
    </source>
</reference>
<dbReference type="NCBIfam" id="TIGR01256">
    <property type="entry name" value="modA"/>
    <property type="match status" value="1"/>
</dbReference>
<comment type="caution">
    <text evidence="6">The sequence shown here is derived from an EMBL/GenBank/DDBJ whole genome shotgun (WGS) entry which is preliminary data.</text>
</comment>
<dbReference type="InterPro" id="IPR001638">
    <property type="entry name" value="Solute-binding_3/MltF_N"/>
</dbReference>
<sequence>MRKLKKVLPFLMVMLLMLGMTACGTGEQDAEQEDAADLTGKSLMVYCGAGMKEPFQEIASAFQEKTGCEVNVNFANAAQIQTQINESGEGDMFVAGSAEELEPVSDKVSRSVDLVKHIPVIAVPKGNPDNITSIEDLASGIGVVTGDPEATPIGKIAMKMFADAGISGSVNILATTTTAPQLTTALEAGEADAAIVWKENVKGDQVEIAEVEGIDKYIKVIPAASLNTTQDDETLKIFEEFLKSEEAMSIWQDFGYEAVNAE</sequence>
<feature type="signal peptide" evidence="4">
    <location>
        <begin position="1"/>
        <end position="22"/>
    </location>
</feature>
<dbReference type="Proteomes" id="UP000824130">
    <property type="component" value="Unassembled WGS sequence"/>
</dbReference>